<gene>
    <name evidence="5" type="ORF">VLY81_02430</name>
</gene>
<reference evidence="6" key="1">
    <citation type="submission" date="2023-12" db="EMBL/GenBank/DDBJ databases">
        <title>Novel isolates from deep terrestrial aquifers shed light on the physiology and ecology of the class Limnochordia.</title>
        <authorList>
            <person name="Karnachuk O.V."/>
            <person name="Lukina A.P."/>
            <person name="Avakyan M.R."/>
            <person name="Kadnikov V."/>
            <person name="Begmatov S."/>
            <person name="Beletsky A.V."/>
            <person name="Mardanov A.V."/>
            <person name="Ravin N.V."/>
        </authorList>
    </citation>
    <scope>NUCLEOTIDE SEQUENCE [LARGE SCALE GENOMIC DNA]</scope>
    <source>
        <strain evidence="6">LN</strain>
    </source>
</reference>
<feature type="transmembrane region" description="Helical" evidence="4">
    <location>
        <begin position="133"/>
        <end position="152"/>
    </location>
</feature>
<evidence type="ECO:0000313" key="5">
    <source>
        <dbReference type="EMBL" id="WRP15053.1"/>
    </source>
</evidence>
<dbReference type="EMBL" id="CP141614">
    <property type="protein sequence ID" value="WRP15053.1"/>
    <property type="molecule type" value="Genomic_DNA"/>
</dbReference>
<dbReference type="Gene3D" id="1.20.120.1760">
    <property type="match status" value="1"/>
</dbReference>
<accession>A0ABZ1BQW1</accession>
<organism evidence="5 6">
    <name type="scientific">Geochorda subterranea</name>
    <dbReference type="NCBI Taxonomy" id="3109564"/>
    <lineage>
        <taxon>Bacteria</taxon>
        <taxon>Bacillati</taxon>
        <taxon>Bacillota</taxon>
        <taxon>Limnochordia</taxon>
        <taxon>Limnochordales</taxon>
        <taxon>Geochordaceae</taxon>
        <taxon>Geochorda</taxon>
    </lineage>
</organism>
<dbReference type="Proteomes" id="UP001333102">
    <property type="component" value="Chromosome"/>
</dbReference>
<evidence type="ECO:0000256" key="4">
    <source>
        <dbReference type="SAM" id="Phobius"/>
    </source>
</evidence>
<feature type="transmembrane region" description="Helical" evidence="4">
    <location>
        <begin position="197"/>
        <end position="217"/>
    </location>
</feature>
<dbReference type="RefSeq" id="WP_324669442.1">
    <property type="nucleotide sequence ID" value="NZ_CP141614.1"/>
</dbReference>
<sequence>MAAEVGQGGRSPHRGPTRPSTVLERITYREERLRDGLLGVLLQAIPPSVTPDHLTMLRVALAAAGALTWAAGGPLRLVLWLFAWAAFSDFVDGPLARRRGLASGTGGRLDQLADVLLGGALGVIVLAEGLVDRYLVAAMVVPQALSLLASLLRRTAVVERPTTLVRLQFVLVLSGFWVALLGTSMRHAAVIAAGRGLLYAEASLALVLATLRLGGWYPPRSP</sequence>
<dbReference type="PROSITE" id="PS00379">
    <property type="entry name" value="CDP_ALCOHOL_P_TRANSF"/>
    <property type="match status" value="1"/>
</dbReference>
<proteinExistence type="inferred from homology"/>
<keyword evidence="6" id="KW-1185">Reference proteome</keyword>
<evidence type="ECO:0000256" key="1">
    <source>
        <dbReference type="ARBA" id="ARBA00022679"/>
    </source>
</evidence>
<feature type="transmembrane region" description="Helical" evidence="4">
    <location>
        <begin position="164"/>
        <end position="185"/>
    </location>
</feature>
<protein>
    <submittedName>
        <fullName evidence="5">CDP-alcohol phosphatidyltransferase family protein</fullName>
    </submittedName>
</protein>
<dbReference type="InterPro" id="IPR043130">
    <property type="entry name" value="CDP-OH_PTrfase_TM_dom"/>
</dbReference>
<keyword evidence="1 2" id="KW-0808">Transferase</keyword>
<keyword evidence="4" id="KW-0812">Transmembrane</keyword>
<name>A0ABZ1BQW1_9FIRM</name>
<keyword evidence="4" id="KW-0472">Membrane</keyword>
<keyword evidence="4" id="KW-1133">Transmembrane helix</keyword>
<feature type="transmembrane region" description="Helical" evidence="4">
    <location>
        <begin position="59"/>
        <end position="87"/>
    </location>
</feature>
<dbReference type="InterPro" id="IPR000462">
    <property type="entry name" value="CDP-OH_P_trans"/>
</dbReference>
<evidence type="ECO:0000256" key="3">
    <source>
        <dbReference type="SAM" id="MobiDB-lite"/>
    </source>
</evidence>
<comment type="similarity">
    <text evidence="2">Belongs to the CDP-alcohol phosphatidyltransferase class-I family.</text>
</comment>
<dbReference type="InterPro" id="IPR048254">
    <property type="entry name" value="CDP_ALCOHOL_P_TRANSF_CS"/>
</dbReference>
<dbReference type="Pfam" id="PF01066">
    <property type="entry name" value="CDP-OH_P_transf"/>
    <property type="match status" value="1"/>
</dbReference>
<evidence type="ECO:0000313" key="6">
    <source>
        <dbReference type="Proteomes" id="UP001333102"/>
    </source>
</evidence>
<feature type="region of interest" description="Disordered" evidence="3">
    <location>
        <begin position="1"/>
        <end position="21"/>
    </location>
</feature>
<evidence type="ECO:0000256" key="2">
    <source>
        <dbReference type="RuleBase" id="RU003750"/>
    </source>
</evidence>